<feature type="region of interest" description="Disordered" evidence="1">
    <location>
        <begin position="490"/>
        <end position="526"/>
    </location>
</feature>
<comment type="caution">
    <text evidence="2">The sequence shown here is derived from an EMBL/GenBank/DDBJ whole genome shotgun (WGS) entry which is preliminary data.</text>
</comment>
<name>A0A9P5XN52_9AGAR</name>
<proteinExistence type="predicted"/>
<feature type="compositionally biased region" description="Polar residues" evidence="1">
    <location>
        <begin position="214"/>
        <end position="223"/>
    </location>
</feature>
<feature type="compositionally biased region" description="Basic and acidic residues" evidence="1">
    <location>
        <begin position="553"/>
        <end position="567"/>
    </location>
</feature>
<feature type="compositionally biased region" description="Basic and acidic residues" evidence="1">
    <location>
        <begin position="490"/>
        <end position="501"/>
    </location>
</feature>
<accession>A0A9P5XN52</accession>
<feature type="compositionally biased region" description="Basic and acidic residues" evidence="1">
    <location>
        <begin position="66"/>
        <end position="105"/>
    </location>
</feature>
<feature type="region of interest" description="Disordered" evidence="1">
    <location>
        <begin position="66"/>
        <end position="373"/>
    </location>
</feature>
<keyword evidence="3" id="KW-1185">Reference proteome</keyword>
<evidence type="ECO:0000256" key="1">
    <source>
        <dbReference type="SAM" id="MobiDB-lite"/>
    </source>
</evidence>
<feature type="compositionally biased region" description="Basic and acidic residues" evidence="1">
    <location>
        <begin position="174"/>
        <end position="193"/>
    </location>
</feature>
<dbReference type="OrthoDB" id="1719357at2759"/>
<protein>
    <submittedName>
        <fullName evidence="2">Uncharacterized protein</fullName>
    </submittedName>
</protein>
<dbReference type="EMBL" id="MU151074">
    <property type="protein sequence ID" value="KAF9452176.1"/>
    <property type="molecule type" value="Genomic_DNA"/>
</dbReference>
<dbReference type="Proteomes" id="UP000807342">
    <property type="component" value="Unassembled WGS sequence"/>
</dbReference>
<sequence>MPEGATPVSNVSVALTPDPDRMIKYHRLGNGQYLESGLSRRGRQVERMVHICCARHTPCANFSPFRQHEEERRRKKEEKESAKRLREQEYRKDEQVREYERERRKSFNAGPPGAPQTGFISFPQGGPPPASPYQTYADPHAGAPQYPPPGSGGSAYGRERKKSNAGGYDTLNRQFDDLNLNREKEYAERERKVSGVGRPRKYSTSAGDAPYGSSYVSQGTASPYGSPYTVPAAPGYAASGGKYSPNPNRSGELPYNPGAGNPVPYPGSAYSSSARGGTDPVSRSTTPYGPAAGAPSQVYPRGHIMEGQPIPPKSRASSPMPGAAPGAAPYGTAYSGYGYPEQPGKIRSHSRPPSPRLGGASPHIPGAILPDAAQQLPPPEAFLRQVNRNTTFTAFTTMKIQNMEEFLLAPHPPRMPLVLKSHDVHPEDWQRLMNDVRLAWSGRLPVPTDSRSGQTPRRTTLVADLVDLWNTSFFLPRGVEVVLYKGRERRSGPKVGTIDRELPEDEDSDRSESESEEDEEDESEFEEYLSRNANAYGRSQGPDLAMIAKRRREAKEEKRRARKEKEAKRRARAKEREKVYALYITNVPIAGAVHAVGGMPGGYTPATTTAYVPSAGGYGRHGY</sequence>
<reference evidence="2" key="1">
    <citation type="submission" date="2020-11" db="EMBL/GenBank/DDBJ databases">
        <authorList>
            <consortium name="DOE Joint Genome Institute"/>
            <person name="Ahrendt S."/>
            <person name="Riley R."/>
            <person name="Andreopoulos W."/>
            <person name="Labutti K."/>
            <person name="Pangilinan J."/>
            <person name="Ruiz-Duenas F.J."/>
            <person name="Barrasa J.M."/>
            <person name="Sanchez-Garcia M."/>
            <person name="Camarero S."/>
            <person name="Miyauchi S."/>
            <person name="Serrano A."/>
            <person name="Linde D."/>
            <person name="Babiker R."/>
            <person name="Drula E."/>
            <person name="Ayuso-Fernandez I."/>
            <person name="Pacheco R."/>
            <person name="Padilla G."/>
            <person name="Ferreira P."/>
            <person name="Barriuso J."/>
            <person name="Kellner H."/>
            <person name="Castanera R."/>
            <person name="Alfaro M."/>
            <person name="Ramirez L."/>
            <person name="Pisabarro A.G."/>
            <person name="Kuo A."/>
            <person name="Tritt A."/>
            <person name="Lipzen A."/>
            <person name="He G."/>
            <person name="Yan M."/>
            <person name="Ng V."/>
            <person name="Cullen D."/>
            <person name="Martin F."/>
            <person name="Rosso M.-N."/>
            <person name="Henrissat B."/>
            <person name="Hibbett D."/>
            <person name="Martinez A.T."/>
            <person name="Grigoriev I.V."/>
        </authorList>
    </citation>
    <scope>NUCLEOTIDE SEQUENCE</scope>
    <source>
        <strain evidence="2">MF-IS2</strain>
    </source>
</reference>
<evidence type="ECO:0000313" key="3">
    <source>
        <dbReference type="Proteomes" id="UP000807342"/>
    </source>
</evidence>
<dbReference type="Pfam" id="PF15496">
    <property type="entry name" value="DUF4646"/>
    <property type="match status" value="1"/>
</dbReference>
<evidence type="ECO:0000313" key="2">
    <source>
        <dbReference type="EMBL" id="KAF9452176.1"/>
    </source>
</evidence>
<feature type="compositionally biased region" description="Polar residues" evidence="1">
    <location>
        <begin position="269"/>
        <end position="287"/>
    </location>
</feature>
<organism evidence="2 3">
    <name type="scientific">Macrolepiota fuliginosa MF-IS2</name>
    <dbReference type="NCBI Taxonomy" id="1400762"/>
    <lineage>
        <taxon>Eukaryota</taxon>
        <taxon>Fungi</taxon>
        <taxon>Dikarya</taxon>
        <taxon>Basidiomycota</taxon>
        <taxon>Agaricomycotina</taxon>
        <taxon>Agaricomycetes</taxon>
        <taxon>Agaricomycetidae</taxon>
        <taxon>Agaricales</taxon>
        <taxon>Agaricineae</taxon>
        <taxon>Agaricaceae</taxon>
        <taxon>Macrolepiota</taxon>
    </lineage>
</organism>
<dbReference type="InterPro" id="IPR028018">
    <property type="entry name" value="DUF4646"/>
</dbReference>
<feature type="region of interest" description="Disordered" evidence="1">
    <location>
        <begin position="550"/>
        <end position="572"/>
    </location>
</feature>
<feature type="compositionally biased region" description="Acidic residues" evidence="1">
    <location>
        <begin position="502"/>
        <end position="526"/>
    </location>
</feature>
<gene>
    <name evidence="2" type="ORF">P691DRAFT_257573</name>
</gene>
<dbReference type="AlphaFoldDB" id="A0A9P5XN52"/>
<feature type="compositionally biased region" description="Low complexity" evidence="1">
    <location>
        <begin position="314"/>
        <end position="340"/>
    </location>
</feature>